<dbReference type="EC" id="3.6.1.13" evidence="3"/>
<dbReference type="CDD" id="cd24155">
    <property type="entry name" value="NUDIX_ADPRase"/>
    <property type="match status" value="1"/>
</dbReference>
<dbReference type="GO" id="GO:0047631">
    <property type="term" value="F:ADP-ribose diphosphatase activity"/>
    <property type="evidence" value="ECO:0007669"/>
    <property type="project" value="UniProtKB-EC"/>
</dbReference>
<dbReference type="Gene3D" id="3.90.79.10">
    <property type="entry name" value="Nucleoside Triphosphate Pyrophosphohydrolase"/>
    <property type="match status" value="1"/>
</dbReference>
<reference evidence="16 17" key="1">
    <citation type="submission" date="2016-02" db="EMBL/GenBank/DDBJ databases">
        <authorList>
            <person name="Wen L."/>
            <person name="He K."/>
            <person name="Yang H."/>
        </authorList>
    </citation>
    <scope>NUCLEOTIDE SEQUENCE [LARGE SCALE GENOMIC DNA]</scope>
    <source>
        <strain evidence="16 17">CV58</strain>
    </source>
</reference>
<dbReference type="Pfam" id="PF00293">
    <property type="entry name" value="NUDIX"/>
    <property type="match status" value="1"/>
</dbReference>
<keyword evidence="17" id="KW-1185">Reference proteome</keyword>
<dbReference type="PROSITE" id="PS00893">
    <property type="entry name" value="NUDIX_BOX"/>
    <property type="match status" value="1"/>
</dbReference>
<evidence type="ECO:0000256" key="12">
    <source>
        <dbReference type="ARBA" id="ARBA00049546"/>
    </source>
</evidence>
<evidence type="ECO:0000256" key="6">
    <source>
        <dbReference type="ARBA" id="ARBA00022801"/>
    </source>
</evidence>
<feature type="binding site" evidence="13">
    <location>
        <position position="105"/>
    </location>
    <ligand>
        <name>Mg(2+)</name>
        <dbReference type="ChEBI" id="CHEBI:18420"/>
        <label>1</label>
    </ligand>
</feature>
<evidence type="ECO:0000259" key="15">
    <source>
        <dbReference type="PROSITE" id="PS51462"/>
    </source>
</evidence>
<dbReference type="InterPro" id="IPR004385">
    <property type="entry name" value="NDP_pyrophosphatase"/>
</dbReference>
<evidence type="ECO:0000256" key="8">
    <source>
        <dbReference type="ARBA" id="ARBA00025164"/>
    </source>
</evidence>
<dbReference type="GO" id="GO:0019144">
    <property type="term" value="F:ADP-sugar diphosphatase activity"/>
    <property type="evidence" value="ECO:0007669"/>
    <property type="project" value="TreeGrafter"/>
</dbReference>
<evidence type="ECO:0000256" key="4">
    <source>
        <dbReference type="ARBA" id="ARBA00013297"/>
    </source>
</evidence>
<dbReference type="AlphaFoldDB" id="A0A139SJ62"/>
<dbReference type="NCBIfam" id="TIGR00052">
    <property type="entry name" value="nudix-type nucleoside diphosphatase, YffH/AdpP family"/>
    <property type="match status" value="1"/>
</dbReference>
<dbReference type="PANTHER" id="PTHR11839">
    <property type="entry name" value="UDP/ADP-SUGAR PYROPHOSPHATASE"/>
    <property type="match status" value="1"/>
</dbReference>
<comment type="similarity">
    <text evidence="2">Belongs to the Nudix hydrolase family. NudF subfamily.</text>
</comment>
<protein>
    <recommendedName>
        <fullName evidence="4">ADP-ribose pyrophosphatase</fullName>
        <ecNumber evidence="3">3.6.1.13</ecNumber>
    </recommendedName>
    <alternativeName>
        <fullName evidence="9">ADP-ribose diphosphatase</fullName>
    </alternativeName>
    <alternativeName>
        <fullName evidence="11">ADP-ribose phosphohydrolase</fullName>
    </alternativeName>
    <alternativeName>
        <fullName evidence="10">Adenosine diphosphoribose pyrophosphatase</fullName>
    </alternativeName>
</protein>
<dbReference type="PANTHER" id="PTHR11839:SF5">
    <property type="entry name" value="ADP-RIBOSE PYROPHOSPHATASE"/>
    <property type="match status" value="1"/>
</dbReference>
<proteinExistence type="inferred from homology"/>
<comment type="cofactor">
    <cofactor evidence="1 13">
        <name>Mg(2+)</name>
        <dbReference type="ChEBI" id="CHEBI:18420"/>
    </cofactor>
</comment>
<evidence type="ECO:0000313" key="16">
    <source>
        <dbReference type="EMBL" id="KXU34573.1"/>
    </source>
</evidence>
<evidence type="ECO:0000256" key="13">
    <source>
        <dbReference type="PIRSR" id="PIRSR604385-2"/>
    </source>
</evidence>
<feature type="short sequence motif" description="Nudix box" evidence="14">
    <location>
        <begin position="90"/>
        <end position="112"/>
    </location>
</feature>
<gene>
    <name evidence="16" type="primary">nudF</name>
    <name evidence="16" type="ORF">AXE65_06960</name>
</gene>
<evidence type="ECO:0000256" key="10">
    <source>
        <dbReference type="ARBA" id="ARBA00030308"/>
    </source>
</evidence>
<dbReference type="OrthoDB" id="5292471at2"/>
<evidence type="ECO:0000256" key="2">
    <source>
        <dbReference type="ARBA" id="ARBA00007482"/>
    </source>
</evidence>
<feature type="binding site" evidence="13">
    <location>
        <position position="109"/>
    </location>
    <ligand>
        <name>Mg(2+)</name>
        <dbReference type="ChEBI" id="CHEBI:18420"/>
        <label>1</label>
    </ligand>
</feature>
<evidence type="ECO:0000256" key="11">
    <source>
        <dbReference type="ARBA" id="ARBA00033056"/>
    </source>
</evidence>
<dbReference type="Proteomes" id="UP000072660">
    <property type="component" value="Unassembled WGS sequence"/>
</dbReference>
<dbReference type="RefSeq" id="WP_068392816.1">
    <property type="nucleotide sequence ID" value="NZ_LSZO01000211.1"/>
</dbReference>
<feature type="binding site" evidence="13">
    <location>
        <position position="89"/>
    </location>
    <ligand>
        <name>Mg(2+)</name>
        <dbReference type="ChEBI" id="CHEBI:18420"/>
        <label>1</label>
    </ligand>
</feature>
<comment type="function">
    <text evidence="8">Acts on ADP-mannose and ADP-glucose as well as ADP-ribose. Prevents glycogen biosynthesis. The reaction catalyzed by this enzyme is a limiting step of the gluconeogenic process.</text>
</comment>
<feature type="binding site" evidence="13">
    <location>
        <position position="157"/>
    </location>
    <ligand>
        <name>Mg(2+)</name>
        <dbReference type="ChEBI" id="CHEBI:18420"/>
        <label>1</label>
    </ligand>
</feature>
<evidence type="ECO:0000256" key="1">
    <source>
        <dbReference type="ARBA" id="ARBA00001946"/>
    </source>
</evidence>
<dbReference type="InterPro" id="IPR015797">
    <property type="entry name" value="NUDIX_hydrolase-like_dom_sf"/>
</dbReference>
<accession>A0A139SJ62</accession>
<dbReference type="SUPFAM" id="SSF55811">
    <property type="entry name" value="Nudix"/>
    <property type="match status" value="1"/>
</dbReference>
<dbReference type="GO" id="GO:0019693">
    <property type="term" value="P:ribose phosphate metabolic process"/>
    <property type="evidence" value="ECO:0007669"/>
    <property type="project" value="TreeGrafter"/>
</dbReference>
<evidence type="ECO:0000313" key="17">
    <source>
        <dbReference type="Proteomes" id="UP000072660"/>
    </source>
</evidence>
<evidence type="ECO:0000256" key="7">
    <source>
        <dbReference type="ARBA" id="ARBA00022842"/>
    </source>
</evidence>
<comment type="caution">
    <text evidence="16">The sequence shown here is derived from an EMBL/GenBank/DDBJ whole genome shotgun (WGS) entry which is preliminary data.</text>
</comment>
<dbReference type="PROSITE" id="PS51462">
    <property type="entry name" value="NUDIX"/>
    <property type="match status" value="1"/>
</dbReference>
<organism evidence="16 17">
    <name type="scientific">Ventosimonas gracilis</name>
    <dbReference type="NCBI Taxonomy" id="1680762"/>
    <lineage>
        <taxon>Bacteria</taxon>
        <taxon>Pseudomonadati</taxon>
        <taxon>Pseudomonadota</taxon>
        <taxon>Gammaproteobacteria</taxon>
        <taxon>Pseudomonadales</taxon>
        <taxon>Ventosimonadaceae</taxon>
        <taxon>Ventosimonas</taxon>
    </lineage>
</organism>
<dbReference type="InterPro" id="IPR020084">
    <property type="entry name" value="NUDIX_hydrolase_CS"/>
</dbReference>
<dbReference type="EMBL" id="LSZO01000211">
    <property type="protein sequence ID" value="KXU34573.1"/>
    <property type="molecule type" value="Genomic_DNA"/>
</dbReference>
<comment type="catalytic activity">
    <reaction evidence="12">
        <text>ADP-D-ribose + H2O = D-ribose 5-phosphate + AMP + 2 H(+)</text>
        <dbReference type="Rhea" id="RHEA:10412"/>
        <dbReference type="ChEBI" id="CHEBI:15377"/>
        <dbReference type="ChEBI" id="CHEBI:15378"/>
        <dbReference type="ChEBI" id="CHEBI:57967"/>
        <dbReference type="ChEBI" id="CHEBI:78346"/>
        <dbReference type="ChEBI" id="CHEBI:456215"/>
        <dbReference type="EC" id="3.6.1.13"/>
    </reaction>
</comment>
<dbReference type="GO" id="GO:0005829">
    <property type="term" value="C:cytosol"/>
    <property type="evidence" value="ECO:0007669"/>
    <property type="project" value="TreeGrafter"/>
</dbReference>
<keyword evidence="5 13" id="KW-0479">Metal-binding</keyword>
<dbReference type="InterPro" id="IPR000086">
    <property type="entry name" value="NUDIX_hydrolase_dom"/>
</dbReference>
<dbReference type="GO" id="GO:0006753">
    <property type="term" value="P:nucleoside phosphate metabolic process"/>
    <property type="evidence" value="ECO:0007669"/>
    <property type="project" value="TreeGrafter"/>
</dbReference>
<name>A0A139SJ62_9GAMM</name>
<keyword evidence="6" id="KW-0378">Hydrolase</keyword>
<feature type="domain" description="Nudix hydrolase" evidence="15">
    <location>
        <begin position="48"/>
        <end position="186"/>
    </location>
</feature>
<evidence type="ECO:0000256" key="3">
    <source>
        <dbReference type="ARBA" id="ARBA00012453"/>
    </source>
</evidence>
<evidence type="ECO:0000256" key="9">
    <source>
        <dbReference type="ARBA" id="ARBA00030162"/>
    </source>
</evidence>
<sequence>MNRSQIYQVDIIERKTCFEGFYRLDRLRLRHQQFAGGMGPLLTRELFVRPDAVCVLPYDPLQDAVVLVEQFRIGTLEKSENPWLLELVAGLIDTHETPEAVARREAIEEAGLTLSELWSLHCYYPSPGGSDERVHLFVGRCDSRGAGGVHGLVEEGEDIRVHVLPLAGALQACSDGRINNAASLIALSWLALNRDQVRAKWL</sequence>
<dbReference type="GO" id="GO:0046872">
    <property type="term" value="F:metal ion binding"/>
    <property type="evidence" value="ECO:0007669"/>
    <property type="project" value="UniProtKB-KW"/>
</dbReference>
<evidence type="ECO:0000256" key="5">
    <source>
        <dbReference type="ARBA" id="ARBA00022723"/>
    </source>
</evidence>
<evidence type="ECO:0000256" key="14">
    <source>
        <dbReference type="PIRSR" id="PIRSR604385-3"/>
    </source>
</evidence>
<keyword evidence="7 13" id="KW-0460">Magnesium</keyword>